<comment type="caution">
    <text evidence="3">The sequence shown here is derived from an EMBL/GenBank/DDBJ whole genome shotgun (WGS) entry which is preliminary data.</text>
</comment>
<sequence length="119" mass="12848">MYNRIKLLVCGIFLLAAMVAPAAFGSLTPAAHAAAIPSTGRATGCPTLRYGSQGTWVEVVQVDLNWDGYHGKDGKPLVEDGNYGPNTEYAVRHFQSNHHLTVDGIVGPQTWWELGHPSC</sequence>
<accession>A0ABQ6FRN1</accession>
<dbReference type="Gene3D" id="1.10.101.10">
    <property type="entry name" value="PGBD-like superfamily/PGBD"/>
    <property type="match status" value="1"/>
</dbReference>
<evidence type="ECO:0000313" key="4">
    <source>
        <dbReference type="Proteomes" id="UP001344906"/>
    </source>
</evidence>
<gene>
    <name evidence="3" type="ORF">KDH_31890</name>
</gene>
<organism evidence="3 4">
    <name type="scientific">Dictyobacter halimunensis</name>
    <dbReference type="NCBI Taxonomy" id="3026934"/>
    <lineage>
        <taxon>Bacteria</taxon>
        <taxon>Bacillati</taxon>
        <taxon>Chloroflexota</taxon>
        <taxon>Ktedonobacteria</taxon>
        <taxon>Ktedonobacterales</taxon>
        <taxon>Dictyobacteraceae</taxon>
        <taxon>Dictyobacter</taxon>
    </lineage>
</organism>
<dbReference type="SUPFAM" id="SSF47090">
    <property type="entry name" value="PGBD-like"/>
    <property type="match status" value="1"/>
</dbReference>
<dbReference type="InterPro" id="IPR036365">
    <property type="entry name" value="PGBD-like_sf"/>
</dbReference>
<dbReference type="EMBL" id="BSRI01000002">
    <property type="protein sequence ID" value="GLV56348.1"/>
    <property type="molecule type" value="Genomic_DNA"/>
</dbReference>
<dbReference type="InterPro" id="IPR036366">
    <property type="entry name" value="PGBDSf"/>
</dbReference>
<protein>
    <recommendedName>
        <fullName evidence="2">Peptidoglycan binding-like domain-containing protein</fullName>
    </recommendedName>
</protein>
<dbReference type="InterPro" id="IPR002477">
    <property type="entry name" value="Peptidoglycan-bd-like"/>
</dbReference>
<feature type="chain" id="PRO_5046576531" description="Peptidoglycan binding-like domain-containing protein" evidence="1">
    <location>
        <begin position="23"/>
        <end position="119"/>
    </location>
</feature>
<dbReference type="Proteomes" id="UP001344906">
    <property type="component" value="Unassembled WGS sequence"/>
</dbReference>
<keyword evidence="4" id="KW-1185">Reference proteome</keyword>
<keyword evidence="1" id="KW-0732">Signal</keyword>
<dbReference type="RefSeq" id="WP_338251572.1">
    <property type="nucleotide sequence ID" value="NZ_BSRI01000002.1"/>
</dbReference>
<feature type="domain" description="Peptidoglycan binding-like" evidence="2">
    <location>
        <begin position="57"/>
        <end position="111"/>
    </location>
</feature>
<evidence type="ECO:0000313" key="3">
    <source>
        <dbReference type="EMBL" id="GLV56348.1"/>
    </source>
</evidence>
<evidence type="ECO:0000256" key="1">
    <source>
        <dbReference type="SAM" id="SignalP"/>
    </source>
</evidence>
<proteinExistence type="predicted"/>
<feature type="signal peptide" evidence="1">
    <location>
        <begin position="1"/>
        <end position="22"/>
    </location>
</feature>
<evidence type="ECO:0000259" key="2">
    <source>
        <dbReference type="Pfam" id="PF01471"/>
    </source>
</evidence>
<reference evidence="3 4" key="1">
    <citation type="submission" date="2023-02" db="EMBL/GenBank/DDBJ databases">
        <title>Dictyobacter halimunensis sp. nov., a new member of the class Ktedonobacteria from forest soil in a geothermal area.</title>
        <authorList>
            <person name="Rachmania M.K."/>
            <person name="Ningsih F."/>
            <person name="Sakai Y."/>
            <person name="Yabe S."/>
            <person name="Yokota A."/>
            <person name="Sjamsuridzal W."/>
        </authorList>
    </citation>
    <scope>NUCLEOTIDE SEQUENCE [LARGE SCALE GENOMIC DNA]</scope>
    <source>
        <strain evidence="3 4">S3.2.2.5</strain>
    </source>
</reference>
<dbReference type="Pfam" id="PF01471">
    <property type="entry name" value="PG_binding_1"/>
    <property type="match status" value="1"/>
</dbReference>
<name>A0ABQ6FRN1_9CHLR</name>